<dbReference type="EC" id="6.1.1.6" evidence="4"/>
<dbReference type="InterPro" id="IPR002313">
    <property type="entry name" value="Lys-tRNA-ligase_II"/>
</dbReference>
<evidence type="ECO:0000313" key="15">
    <source>
        <dbReference type="EMBL" id="KHN69907.1"/>
    </source>
</evidence>
<dbReference type="EMBL" id="JOKQ01000004">
    <property type="protein sequence ID" value="KHN69907.1"/>
    <property type="molecule type" value="Genomic_DNA"/>
</dbReference>
<gene>
    <name evidence="15" type="ORF">M896_041040</name>
</gene>
<evidence type="ECO:0000256" key="2">
    <source>
        <dbReference type="ARBA" id="ARBA00008226"/>
    </source>
</evidence>
<evidence type="ECO:0000256" key="5">
    <source>
        <dbReference type="ARBA" id="ARBA00022490"/>
    </source>
</evidence>
<dbReference type="CDD" id="cd04322">
    <property type="entry name" value="LysRS_N"/>
    <property type="match status" value="1"/>
</dbReference>
<name>A0A0B2ULJ2_9MICR</name>
<sequence length="513" mass="58767">MANHEDKGVELSEEEFYVQRSGAIKTEICNGNEMYPHKFEVSHNFREILEMAGKESTSFVGTEVVKSAGRIMSIRMHSKFCFFYVVSGGESMQLVADIKDQGTKRSNVARFVKRGDVIGFVGNPGKTKTLEQSVFVSDLDILSPCMRTIPTEHFGLKDAETIYRKRHIDLLMNKESRERFEMRTRIVKYVRTFLDARGFLEVETPMMNLIPGGAAAKPFITHHNELKLDLYMRVSPELYLKKLVIGGLDRVYEMGKQFRNEGIDLTHNPEFTSCEFYMAYADYNDTMEMTEEMLSGLVHELFGTDVIRYEPKKRGEEVKPVEISFSRPFRRISILEELNEKLGLQITGENLEDKETLEKLLEVCVKENVVVEKPQTLARVLDKLIGHVIEPQCVSPTFIKDYPVVMSPLAKRHRSKAGLTERFELFINSKEICNAYTELNNPFEQRERFVQQANDQNAGDEEAMMLDEDFCNALEYGLPPTGGWGLGVDRLVMYLTNAANIKDVIFFPAMKPE</sequence>
<evidence type="ECO:0000256" key="11">
    <source>
        <dbReference type="ARBA" id="ARBA00030563"/>
    </source>
</evidence>
<dbReference type="NCBIfam" id="TIGR00499">
    <property type="entry name" value="lysS_bact"/>
    <property type="match status" value="1"/>
</dbReference>
<evidence type="ECO:0000256" key="4">
    <source>
        <dbReference type="ARBA" id="ARBA00013166"/>
    </source>
</evidence>
<evidence type="ECO:0000256" key="9">
    <source>
        <dbReference type="ARBA" id="ARBA00022917"/>
    </source>
</evidence>
<dbReference type="GeneID" id="26261542"/>
<dbReference type="PROSITE" id="PS50862">
    <property type="entry name" value="AA_TRNA_LIGASE_II"/>
    <property type="match status" value="1"/>
</dbReference>
<dbReference type="AlphaFoldDB" id="A0A0B2ULJ2"/>
<dbReference type="FunCoup" id="A0A0B2ULJ2">
    <property type="interactions" value="321"/>
</dbReference>
<dbReference type="RefSeq" id="XP_014563949.1">
    <property type="nucleotide sequence ID" value="XM_014708463.1"/>
</dbReference>
<dbReference type="Pfam" id="PF00152">
    <property type="entry name" value="tRNA-synt_2"/>
    <property type="match status" value="1"/>
</dbReference>
<keyword evidence="6" id="KW-0436">Ligase</keyword>
<evidence type="ECO:0000256" key="7">
    <source>
        <dbReference type="ARBA" id="ARBA00022741"/>
    </source>
</evidence>
<accession>A0A0B2ULJ2</accession>
<dbReference type="GO" id="GO:0005524">
    <property type="term" value="F:ATP binding"/>
    <property type="evidence" value="ECO:0007669"/>
    <property type="project" value="UniProtKB-KW"/>
</dbReference>
<evidence type="ECO:0000256" key="6">
    <source>
        <dbReference type="ARBA" id="ARBA00022598"/>
    </source>
</evidence>
<dbReference type="GO" id="GO:0006430">
    <property type="term" value="P:lysyl-tRNA aminoacylation"/>
    <property type="evidence" value="ECO:0007669"/>
    <property type="project" value="InterPro"/>
</dbReference>
<comment type="catalytic activity">
    <reaction evidence="12">
        <text>tRNA(Lys) + L-lysine + ATP = L-lysyl-tRNA(Lys) + AMP + diphosphate</text>
        <dbReference type="Rhea" id="RHEA:20792"/>
        <dbReference type="Rhea" id="RHEA-COMP:9696"/>
        <dbReference type="Rhea" id="RHEA-COMP:9697"/>
        <dbReference type="ChEBI" id="CHEBI:30616"/>
        <dbReference type="ChEBI" id="CHEBI:32551"/>
        <dbReference type="ChEBI" id="CHEBI:33019"/>
        <dbReference type="ChEBI" id="CHEBI:78442"/>
        <dbReference type="ChEBI" id="CHEBI:78529"/>
        <dbReference type="ChEBI" id="CHEBI:456215"/>
        <dbReference type="EC" id="6.1.1.6"/>
    </reaction>
</comment>
<dbReference type="InterPro" id="IPR012340">
    <property type="entry name" value="NA-bd_OB-fold"/>
</dbReference>
<dbReference type="PANTHER" id="PTHR42918:SF9">
    <property type="entry name" value="LYSINE--TRNA LIGASE"/>
    <property type="match status" value="1"/>
</dbReference>
<dbReference type="InterPro" id="IPR044136">
    <property type="entry name" value="Lys-tRNA-ligase_II_N"/>
</dbReference>
<evidence type="ECO:0000259" key="14">
    <source>
        <dbReference type="PROSITE" id="PS50862"/>
    </source>
</evidence>
<dbReference type="InterPro" id="IPR045864">
    <property type="entry name" value="aa-tRNA-synth_II/BPL/LPL"/>
</dbReference>
<dbReference type="SUPFAM" id="SSF50249">
    <property type="entry name" value="Nucleic acid-binding proteins"/>
    <property type="match status" value="1"/>
</dbReference>
<evidence type="ECO:0000313" key="16">
    <source>
        <dbReference type="Proteomes" id="UP000031056"/>
    </source>
</evidence>
<proteinExistence type="inferred from homology"/>
<dbReference type="VEuPathDB" id="MicrosporidiaDB:M896_041040"/>
<dbReference type="InterPro" id="IPR004364">
    <property type="entry name" value="Aa-tRNA-synt_II"/>
</dbReference>
<feature type="domain" description="Aminoacyl-transfer RNA synthetases class-II family profile" evidence="14">
    <location>
        <begin position="180"/>
        <end position="512"/>
    </location>
</feature>
<dbReference type="Proteomes" id="UP000031056">
    <property type="component" value="Unassembled WGS sequence"/>
</dbReference>
<dbReference type="GO" id="GO:0004824">
    <property type="term" value="F:lysine-tRNA ligase activity"/>
    <property type="evidence" value="ECO:0007669"/>
    <property type="project" value="UniProtKB-EC"/>
</dbReference>
<dbReference type="Gene3D" id="2.40.50.140">
    <property type="entry name" value="Nucleic acid-binding proteins"/>
    <property type="match status" value="1"/>
</dbReference>
<dbReference type="GO" id="GO:0000049">
    <property type="term" value="F:tRNA binding"/>
    <property type="evidence" value="ECO:0007669"/>
    <property type="project" value="TreeGrafter"/>
</dbReference>
<keyword evidence="10 15" id="KW-0030">Aminoacyl-tRNA synthetase</keyword>
<organism evidence="15 16">
    <name type="scientific">Ordospora colligata OC4</name>
    <dbReference type="NCBI Taxonomy" id="1354746"/>
    <lineage>
        <taxon>Eukaryota</taxon>
        <taxon>Fungi</taxon>
        <taxon>Fungi incertae sedis</taxon>
        <taxon>Microsporidia</taxon>
        <taxon>Ordosporidae</taxon>
        <taxon>Ordospora</taxon>
    </lineage>
</organism>
<comment type="similarity">
    <text evidence="2">Belongs to the class-II aminoacyl-tRNA synthetase family.</text>
</comment>
<dbReference type="Gene3D" id="3.30.930.10">
    <property type="entry name" value="Bira Bifunctional Protein, Domain 2"/>
    <property type="match status" value="1"/>
</dbReference>
<evidence type="ECO:0000256" key="10">
    <source>
        <dbReference type="ARBA" id="ARBA00023146"/>
    </source>
</evidence>
<evidence type="ECO:0000256" key="3">
    <source>
        <dbReference type="ARBA" id="ARBA00011738"/>
    </source>
</evidence>
<comment type="subunit">
    <text evidence="3">Homodimer.</text>
</comment>
<keyword evidence="7" id="KW-0547">Nucleotide-binding</keyword>
<dbReference type="NCBIfam" id="NF001756">
    <property type="entry name" value="PRK00484.1"/>
    <property type="match status" value="1"/>
</dbReference>
<protein>
    <recommendedName>
        <fullName evidence="13">Probable lysine--tRNA ligase, cytoplasmic</fullName>
        <ecNumber evidence="4">6.1.1.6</ecNumber>
    </recommendedName>
    <alternativeName>
        <fullName evidence="11">Lysyl-tRNA synthetase</fullName>
    </alternativeName>
</protein>
<dbReference type="HOGENOM" id="CLU_008255_6_0_1"/>
<dbReference type="SUPFAM" id="SSF55681">
    <property type="entry name" value="Class II aaRS and biotin synthetases"/>
    <property type="match status" value="1"/>
</dbReference>
<dbReference type="STRING" id="1354746.A0A0B2ULJ2"/>
<evidence type="ECO:0000256" key="1">
    <source>
        <dbReference type="ARBA" id="ARBA00004496"/>
    </source>
</evidence>
<dbReference type="InterPro" id="IPR018149">
    <property type="entry name" value="Lys-tRNA-synth_II_C"/>
</dbReference>
<dbReference type="HAMAP" id="MF_00252">
    <property type="entry name" value="Lys_tRNA_synth_class2"/>
    <property type="match status" value="1"/>
</dbReference>
<keyword evidence="5" id="KW-0963">Cytoplasm</keyword>
<dbReference type="PRINTS" id="PR00982">
    <property type="entry name" value="TRNASYNTHLYS"/>
</dbReference>
<dbReference type="InParanoid" id="A0A0B2ULJ2"/>
<keyword evidence="9" id="KW-0648">Protein biosynthesis</keyword>
<dbReference type="FunFam" id="3.30.930.10:FF:000238">
    <property type="entry name" value="Lysine--tRNA ligase"/>
    <property type="match status" value="1"/>
</dbReference>
<evidence type="ECO:0000256" key="12">
    <source>
        <dbReference type="ARBA" id="ARBA00048573"/>
    </source>
</evidence>
<dbReference type="GO" id="GO:0005829">
    <property type="term" value="C:cytosol"/>
    <property type="evidence" value="ECO:0007669"/>
    <property type="project" value="TreeGrafter"/>
</dbReference>
<evidence type="ECO:0000256" key="13">
    <source>
        <dbReference type="ARBA" id="ARBA00067316"/>
    </source>
</evidence>
<dbReference type="OrthoDB" id="21243at2759"/>
<comment type="caution">
    <text evidence="15">The sequence shown here is derived from an EMBL/GenBank/DDBJ whole genome shotgun (WGS) entry which is preliminary data.</text>
</comment>
<reference evidence="15 16" key="1">
    <citation type="journal article" date="2014" name="MBio">
        <title>The Ordospora colligata genome; evolution of extreme reduction in microsporidia and host-to-parasite horizontal gene transfer.</title>
        <authorList>
            <person name="Pombert J.-F."/>
            <person name="Haag K.L."/>
            <person name="Beidas S."/>
            <person name="Ebert D."/>
            <person name="Keeling P.J."/>
        </authorList>
    </citation>
    <scope>NUCLEOTIDE SEQUENCE [LARGE SCALE GENOMIC DNA]</scope>
    <source>
        <strain evidence="15 16">OC4</strain>
    </source>
</reference>
<evidence type="ECO:0000256" key="8">
    <source>
        <dbReference type="ARBA" id="ARBA00022840"/>
    </source>
</evidence>
<comment type="subcellular location">
    <subcellularLocation>
        <location evidence="1">Cytoplasm</location>
    </subcellularLocation>
</comment>
<dbReference type="CDD" id="cd00775">
    <property type="entry name" value="LysRS_core"/>
    <property type="match status" value="1"/>
</dbReference>
<dbReference type="PIRSF" id="PIRSF039101">
    <property type="entry name" value="LysRS2"/>
    <property type="match status" value="1"/>
</dbReference>
<keyword evidence="8" id="KW-0067">ATP-binding</keyword>
<dbReference type="InterPro" id="IPR006195">
    <property type="entry name" value="aa-tRNA-synth_II"/>
</dbReference>
<dbReference type="InterPro" id="IPR034762">
    <property type="entry name" value="Lys-tRNA-ligase_II_bac/euk"/>
</dbReference>
<dbReference type="PANTHER" id="PTHR42918">
    <property type="entry name" value="LYSYL-TRNA SYNTHETASE"/>
    <property type="match status" value="1"/>
</dbReference>
<keyword evidence="16" id="KW-1185">Reference proteome</keyword>